<dbReference type="AlphaFoldDB" id="A0AAN8XN40"/>
<keyword evidence="1" id="KW-1015">Disulfide bond</keyword>
<accession>A0AAN8XN40</accession>
<dbReference type="GO" id="GO:0005783">
    <property type="term" value="C:endoplasmic reticulum"/>
    <property type="evidence" value="ECO:0007669"/>
    <property type="project" value="InterPro"/>
</dbReference>
<feature type="domain" description="ShKT" evidence="3">
    <location>
        <begin position="121"/>
        <end position="155"/>
    </location>
</feature>
<gene>
    <name evidence="4" type="ORF">SK128_018858</name>
</gene>
<evidence type="ECO:0000313" key="5">
    <source>
        <dbReference type="Proteomes" id="UP001381693"/>
    </source>
</evidence>
<comment type="caution">
    <text evidence="4">The sequence shown here is derived from an EMBL/GenBank/DDBJ whole genome shotgun (WGS) entry which is preliminary data.</text>
</comment>
<evidence type="ECO:0000259" key="3">
    <source>
        <dbReference type="PROSITE" id="PS51670"/>
    </source>
</evidence>
<feature type="signal peptide" evidence="2">
    <location>
        <begin position="1"/>
        <end position="23"/>
    </location>
</feature>
<dbReference type="Pfam" id="PF08336">
    <property type="entry name" value="P4Ha_N"/>
    <property type="match status" value="1"/>
</dbReference>
<dbReference type="EMBL" id="JAXCGZ010003861">
    <property type="protein sequence ID" value="KAK7082888.1"/>
    <property type="molecule type" value="Genomic_DNA"/>
</dbReference>
<dbReference type="InterPro" id="IPR011990">
    <property type="entry name" value="TPR-like_helical_dom_sf"/>
</dbReference>
<dbReference type="PROSITE" id="PS51670">
    <property type="entry name" value="SHKT"/>
    <property type="match status" value="1"/>
</dbReference>
<dbReference type="GO" id="GO:0004656">
    <property type="term" value="F:procollagen-proline 4-dioxygenase activity"/>
    <property type="evidence" value="ECO:0007669"/>
    <property type="project" value="InterPro"/>
</dbReference>
<comment type="caution">
    <text evidence="1">Lacks conserved residue(s) required for the propagation of feature annotation.</text>
</comment>
<dbReference type="SMART" id="SM00254">
    <property type="entry name" value="ShKT"/>
    <property type="match status" value="1"/>
</dbReference>
<proteinExistence type="predicted"/>
<reference evidence="4 5" key="1">
    <citation type="submission" date="2023-11" db="EMBL/GenBank/DDBJ databases">
        <title>Halocaridina rubra genome assembly.</title>
        <authorList>
            <person name="Smith C."/>
        </authorList>
    </citation>
    <scope>NUCLEOTIDE SEQUENCE [LARGE SCALE GENOMIC DNA]</scope>
    <source>
        <strain evidence="4">EP-1</strain>
        <tissue evidence="4">Whole</tissue>
    </source>
</reference>
<protein>
    <recommendedName>
        <fullName evidence="3">ShKT domain-containing protein</fullName>
    </recommendedName>
</protein>
<dbReference type="Pfam" id="PF01549">
    <property type="entry name" value="ShK"/>
    <property type="match status" value="1"/>
</dbReference>
<sequence length="272" mass="30841">MLYINLVFLVSLLGSGCVVEGYATPGELYSSLTHMKDLFIFDDKIADILQFLPSYLQEVEEYDESHACLFKDANRMGGGDMLNPSITGNPLHLYSVIKRLVLYWPAINQVLRVINNTEYNCEDKLENCEWWSQWAECEKNPTFMLINCQLSCGLCGKPELLDKLFEIRLLEMSTVLPSISDLKGAALALARLQQVYRIPIPTLAGGRVDNVSSCVRLTTYDYIRIANESYFEGEYANAWQWYNYAFGSAKDPDVKGHIKGLMSMVLKQVNTP</sequence>
<evidence type="ECO:0000256" key="2">
    <source>
        <dbReference type="SAM" id="SignalP"/>
    </source>
</evidence>
<feature type="disulfide bond" evidence="1">
    <location>
        <begin position="121"/>
        <end position="155"/>
    </location>
</feature>
<organism evidence="4 5">
    <name type="scientific">Halocaridina rubra</name>
    <name type="common">Hawaiian red shrimp</name>
    <dbReference type="NCBI Taxonomy" id="373956"/>
    <lineage>
        <taxon>Eukaryota</taxon>
        <taxon>Metazoa</taxon>
        <taxon>Ecdysozoa</taxon>
        <taxon>Arthropoda</taxon>
        <taxon>Crustacea</taxon>
        <taxon>Multicrustacea</taxon>
        <taxon>Malacostraca</taxon>
        <taxon>Eumalacostraca</taxon>
        <taxon>Eucarida</taxon>
        <taxon>Decapoda</taxon>
        <taxon>Pleocyemata</taxon>
        <taxon>Caridea</taxon>
        <taxon>Atyoidea</taxon>
        <taxon>Atyidae</taxon>
        <taxon>Halocaridina</taxon>
    </lineage>
</organism>
<dbReference type="Proteomes" id="UP001381693">
    <property type="component" value="Unassembled WGS sequence"/>
</dbReference>
<keyword evidence="5" id="KW-1185">Reference proteome</keyword>
<keyword evidence="2" id="KW-0732">Signal</keyword>
<dbReference type="InterPro" id="IPR013547">
    <property type="entry name" value="P4H_N"/>
</dbReference>
<evidence type="ECO:0000313" key="4">
    <source>
        <dbReference type="EMBL" id="KAK7082888.1"/>
    </source>
</evidence>
<feature type="chain" id="PRO_5042847037" description="ShKT domain-containing protein" evidence="2">
    <location>
        <begin position="24"/>
        <end position="272"/>
    </location>
</feature>
<evidence type="ECO:0000256" key="1">
    <source>
        <dbReference type="PROSITE-ProRule" id="PRU01005"/>
    </source>
</evidence>
<dbReference type="Gene3D" id="1.25.40.10">
    <property type="entry name" value="Tetratricopeptide repeat domain"/>
    <property type="match status" value="1"/>
</dbReference>
<dbReference type="InterPro" id="IPR003582">
    <property type="entry name" value="ShKT_dom"/>
</dbReference>
<name>A0AAN8XN40_HALRR</name>